<dbReference type="EMBL" id="JAKLMC020000031">
    <property type="protein sequence ID" value="KAK5949858.1"/>
    <property type="molecule type" value="Genomic_DNA"/>
</dbReference>
<proteinExistence type="predicted"/>
<accession>A0AAN8EQC9</accession>
<gene>
    <name evidence="1" type="ORF">OHC33_009043</name>
</gene>
<name>A0AAN8EQC9_9EURO</name>
<sequence>MSTGDPNVFTQSLQQGIIFEDVVLQPQFAEVITVTYEGAVELTMMDSVLWTAAEGEEMLVDWAAVAADIIETLPL</sequence>
<evidence type="ECO:0000313" key="1">
    <source>
        <dbReference type="EMBL" id="KAK5949858.1"/>
    </source>
</evidence>
<dbReference type="AlphaFoldDB" id="A0AAN8EQC9"/>
<reference evidence="1 2" key="1">
    <citation type="submission" date="2022-12" db="EMBL/GenBank/DDBJ databases">
        <title>Genomic features and morphological characterization of a novel Knufia sp. strain isolated from spacecraft assembly facility.</title>
        <authorList>
            <person name="Teixeira M."/>
            <person name="Chander A.M."/>
            <person name="Stajich J.E."/>
            <person name="Venkateswaran K."/>
        </authorList>
    </citation>
    <scope>NUCLEOTIDE SEQUENCE [LARGE SCALE GENOMIC DNA]</scope>
    <source>
        <strain evidence="1 2">FJI-L2-BK-P2</strain>
    </source>
</reference>
<keyword evidence="2" id="KW-1185">Reference proteome</keyword>
<evidence type="ECO:0000313" key="2">
    <source>
        <dbReference type="Proteomes" id="UP001316803"/>
    </source>
</evidence>
<organism evidence="1 2">
    <name type="scientific">Knufia fluminis</name>
    <dbReference type="NCBI Taxonomy" id="191047"/>
    <lineage>
        <taxon>Eukaryota</taxon>
        <taxon>Fungi</taxon>
        <taxon>Dikarya</taxon>
        <taxon>Ascomycota</taxon>
        <taxon>Pezizomycotina</taxon>
        <taxon>Eurotiomycetes</taxon>
        <taxon>Chaetothyriomycetidae</taxon>
        <taxon>Chaetothyriales</taxon>
        <taxon>Trichomeriaceae</taxon>
        <taxon>Knufia</taxon>
    </lineage>
</organism>
<protein>
    <submittedName>
        <fullName evidence="1">Uncharacterized protein</fullName>
    </submittedName>
</protein>
<comment type="caution">
    <text evidence="1">The sequence shown here is derived from an EMBL/GenBank/DDBJ whole genome shotgun (WGS) entry which is preliminary data.</text>
</comment>
<dbReference type="Proteomes" id="UP001316803">
    <property type="component" value="Unassembled WGS sequence"/>
</dbReference>